<keyword evidence="1" id="KW-1133">Transmembrane helix</keyword>
<proteinExistence type="predicted"/>
<gene>
    <name evidence="2" type="ORF">LJ657_13615</name>
</gene>
<protein>
    <submittedName>
        <fullName evidence="2">Uncharacterized protein</fullName>
    </submittedName>
</protein>
<feature type="transmembrane region" description="Helical" evidence="1">
    <location>
        <begin position="47"/>
        <end position="74"/>
    </location>
</feature>
<dbReference type="AlphaFoldDB" id="A0A9Q3VME1"/>
<accession>A0A9Q3VME1</accession>
<dbReference type="RefSeq" id="WP_232648818.1">
    <property type="nucleotide sequence ID" value="NZ_JAJSBI010000005.1"/>
</dbReference>
<reference evidence="2" key="1">
    <citation type="submission" date="2021-12" db="EMBL/GenBank/DDBJ databases">
        <authorList>
            <person name="Lee J.-H."/>
            <person name="Kim S.-B."/>
        </authorList>
    </citation>
    <scope>NUCLEOTIDE SEQUENCE</scope>
    <source>
        <strain evidence="2">NR30</strain>
    </source>
</reference>
<organism evidence="2 3">
    <name type="scientific">Streptomyces guryensis</name>
    <dbReference type="NCBI Taxonomy" id="2886947"/>
    <lineage>
        <taxon>Bacteria</taxon>
        <taxon>Bacillati</taxon>
        <taxon>Actinomycetota</taxon>
        <taxon>Actinomycetes</taxon>
        <taxon>Kitasatosporales</taxon>
        <taxon>Streptomycetaceae</taxon>
        <taxon>Streptomyces</taxon>
    </lineage>
</organism>
<evidence type="ECO:0000256" key="1">
    <source>
        <dbReference type="SAM" id="Phobius"/>
    </source>
</evidence>
<sequence>MLPLLVLIAMGAAQSEVHVVENSGSRLPHSGSPCPPHPADVGDYPDFLLFGAGGATGVGALLLTHVVVAAAAVFSYRKVMTLS</sequence>
<dbReference type="EMBL" id="JAJSBI010000005">
    <property type="protein sequence ID" value="MCD9874702.1"/>
    <property type="molecule type" value="Genomic_DNA"/>
</dbReference>
<keyword evidence="3" id="KW-1185">Reference proteome</keyword>
<comment type="caution">
    <text evidence="2">The sequence shown here is derived from an EMBL/GenBank/DDBJ whole genome shotgun (WGS) entry which is preliminary data.</text>
</comment>
<dbReference type="Proteomes" id="UP001108029">
    <property type="component" value="Unassembled WGS sequence"/>
</dbReference>
<keyword evidence="1" id="KW-0472">Membrane</keyword>
<evidence type="ECO:0000313" key="3">
    <source>
        <dbReference type="Proteomes" id="UP001108029"/>
    </source>
</evidence>
<keyword evidence="1" id="KW-0812">Transmembrane</keyword>
<name>A0A9Q3VME1_9ACTN</name>
<evidence type="ECO:0000313" key="2">
    <source>
        <dbReference type="EMBL" id="MCD9874702.1"/>
    </source>
</evidence>